<dbReference type="EMBL" id="OY731405">
    <property type="protein sequence ID" value="CAJ1970725.1"/>
    <property type="molecule type" value="Genomic_DNA"/>
</dbReference>
<keyword evidence="2" id="KW-0633">Potassium transport</keyword>
<dbReference type="Pfam" id="PF23256">
    <property type="entry name" value="CHX17_2nd"/>
    <property type="match status" value="1"/>
</dbReference>
<dbReference type="PANTHER" id="PTHR32468">
    <property type="entry name" value="CATION/H + ANTIPORTER"/>
    <property type="match status" value="1"/>
</dbReference>
<dbReference type="GO" id="GO:0006813">
    <property type="term" value="P:potassium ion transport"/>
    <property type="evidence" value="ECO:0007669"/>
    <property type="project" value="UniProtKB-KW"/>
</dbReference>
<dbReference type="InterPro" id="IPR057291">
    <property type="entry name" value="CHX17_2nd"/>
</dbReference>
<evidence type="ECO:0000256" key="2">
    <source>
        <dbReference type="ARBA" id="ARBA00022538"/>
    </source>
</evidence>
<organism evidence="7 8">
    <name type="scientific">Sphenostylis stenocarpa</name>
    <dbReference type="NCBI Taxonomy" id="92480"/>
    <lineage>
        <taxon>Eukaryota</taxon>
        <taxon>Viridiplantae</taxon>
        <taxon>Streptophyta</taxon>
        <taxon>Embryophyta</taxon>
        <taxon>Tracheophyta</taxon>
        <taxon>Spermatophyta</taxon>
        <taxon>Magnoliopsida</taxon>
        <taxon>eudicotyledons</taxon>
        <taxon>Gunneridae</taxon>
        <taxon>Pentapetalae</taxon>
        <taxon>rosids</taxon>
        <taxon>fabids</taxon>
        <taxon>Fabales</taxon>
        <taxon>Fabaceae</taxon>
        <taxon>Papilionoideae</taxon>
        <taxon>50 kb inversion clade</taxon>
        <taxon>NPAAA clade</taxon>
        <taxon>indigoferoid/millettioid clade</taxon>
        <taxon>Phaseoleae</taxon>
        <taxon>Sphenostylis</taxon>
    </lineage>
</organism>
<sequence length="336" mass="38122">MACIHFEENTPVIMNILEMSNSTIESPVCLNVLRLIQLTGRLAPVLIDHQHKPKCTSLHSTHSRHIINAFQSYQRQNMGKVVVKLFTSISPYETMHDEICMLAADTRVCMLILPFHMQWRSRQISKSANPIKTLNRHLLETTPCSVGILIQRGNLIRNNTLNTLSFYNVGIIFVEGPDDREALTFAMRMADHPNVSVTLIRLLEPCNKSINSIDRDPDGDLVHKFKVDYIEIKRHDYREKIVADSVEMINVIRSFEGCYDLVLAGRRHDNESPMLSGLTEWHEHPELGSIGDMLVSPDSAFDGSVLVVHQQSRIGVGHDHFQLGSSIYSQINTMEV</sequence>
<feature type="domain" description="Cation/H(+) antiporter central" evidence="5">
    <location>
        <begin position="64"/>
        <end position="153"/>
    </location>
</feature>
<evidence type="ECO:0000259" key="5">
    <source>
        <dbReference type="Pfam" id="PF23256"/>
    </source>
</evidence>
<dbReference type="GO" id="GO:0006885">
    <property type="term" value="P:regulation of pH"/>
    <property type="evidence" value="ECO:0007669"/>
    <property type="project" value="TreeGrafter"/>
</dbReference>
<reference evidence="7" key="1">
    <citation type="submission" date="2023-10" db="EMBL/GenBank/DDBJ databases">
        <authorList>
            <person name="Domelevo Entfellner J.-B."/>
        </authorList>
    </citation>
    <scope>NUCLEOTIDE SEQUENCE</scope>
</reference>
<evidence type="ECO:0000256" key="4">
    <source>
        <dbReference type="ARBA" id="ARBA00023065"/>
    </source>
</evidence>
<dbReference type="Pfam" id="PF23259">
    <property type="entry name" value="CHX17_C"/>
    <property type="match status" value="1"/>
</dbReference>
<dbReference type="Gramene" id="rna-AYBTSS11_LOCUS22711">
    <property type="protein sequence ID" value="CAJ1970725.1"/>
    <property type="gene ID" value="gene-AYBTSS11_LOCUS22711"/>
</dbReference>
<evidence type="ECO:0000256" key="3">
    <source>
        <dbReference type="ARBA" id="ARBA00022958"/>
    </source>
</evidence>
<keyword evidence="3" id="KW-0630">Potassium</keyword>
<evidence type="ECO:0000313" key="7">
    <source>
        <dbReference type="EMBL" id="CAJ1970725.1"/>
    </source>
</evidence>
<dbReference type="InterPro" id="IPR057290">
    <property type="entry name" value="CHX17_C"/>
</dbReference>
<keyword evidence="8" id="KW-1185">Reference proteome</keyword>
<dbReference type="Proteomes" id="UP001189624">
    <property type="component" value="Chromosome 8"/>
</dbReference>
<gene>
    <name evidence="7" type="ORF">AYBTSS11_LOCUS22711</name>
</gene>
<dbReference type="AlphaFoldDB" id="A0AA86SY63"/>
<evidence type="ECO:0000313" key="8">
    <source>
        <dbReference type="Proteomes" id="UP001189624"/>
    </source>
</evidence>
<evidence type="ECO:0000259" key="6">
    <source>
        <dbReference type="Pfam" id="PF23259"/>
    </source>
</evidence>
<accession>A0AA86SY63</accession>
<protein>
    <submittedName>
        <fullName evidence="7">Uncharacterized protein</fullName>
    </submittedName>
</protein>
<dbReference type="GO" id="GO:0098662">
    <property type="term" value="P:inorganic cation transmembrane transport"/>
    <property type="evidence" value="ECO:0007669"/>
    <property type="project" value="TreeGrafter"/>
</dbReference>
<feature type="domain" description="Cation/H(+) antiporter C-terminal" evidence="6">
    <location>
        <begin position="168"/>
        <end position="311"/>
    </location>
</feature>
<dbReference type="GO" id="GO:0012505">
    <property type="term" value="C:endomembrane system"/>
    <property type="evidence" value="ECO:0007669"/>
    <property type="project" value="TreeGrafter"/>
</dbReference>
<dbReference type="PANTHER" id="PTHR32468:SF66">
    <property type="entry name" value="CATION_H+ EXCHANGER DOMAIN-CONTAINING PROTEIN"/>
    <property type="match status" value="1"/>
</dbReference>
<dbReference type="InterPro" id="IPR050794">
    <property type="entry name" value="CPA2_transporter"/>
</dbReference>
<keyword evidence="1" id="KW-0813">Transport</keyword>
<proteinExistence type="predicted"/>
<name>A0AA86SY63_9FABA</name>
<keyword evidence="4" id="KW-0406">Ion transport</keyword>
<evidence type="ECO:0000256" key="1">
    <source>
        <dbReference type="ARBA" id="ARBA00022448"/>
    </source>
</evidence>